<evidence type="ECO:0000313" key="2">
    <source>
        <dbReference type="Proteomes" id="UP001148629"/>
    </source>
</evidence>
<gene>
    <name evidence="1" type="ORF">NM208_g7975</name>
</gene>
<dbReference type="EMBL" id="JANRMS010000867">
    <property type="protein sequence ID" value="KAJ3533461.1"/>
    <property type="molecule type" value="Genomic_DNA"/>
</dbReference>
<comment type="caution">
    <text evidence="1">The sequence shown here is derived from an EMBL/GenBank/DDBJ whole genome shotgun (WGS) entry which is preliminary data.</text>
</comment>
<proteinExistence type="predicted"/>
<accession>A0ACC1S737</accession>
<reference evidence="1" key="1">
    <citation type="submission" date="2022-08" db="EMBL/GenBank/DDBJ databases">
        <title>Genome Sequence of Fusarium decemcellulare.</title>
        <authorList>
            <person name="Buettner E."/>
        </authorList>
    </citation>
    <scope>NUCLEOTIDE SEQUENCE</scope>
    <source>
        <strain evidence="1">Babe19</strain>
    </source>
</reference>
<keyword evidence="2" id="KW-1185">Reference proteome</keyword>
<dbReference type="Proteomes" id="UP001148629">
    <property type="component" value="Unassembled WGS sequence"/>
</dbReference>
<organism evidence="1 2">
    <name type="scientific">Fusarium decemcellulare</name>
    <dbReference type="NCBI Taxonomy" id="57161"/>
    <lineage>
        <taxon>Eukaryota</taxon>
        <taxon>Fungi</taxon>
        <taxon>Dikarya</taxon>
        <taxon>Ascomycota</taxon>
        <taxon>Pezizomycotina</taxon>
        <taxon>Sordariomycetes</taxon>
        <taxon>Hypocreomycetidae</taxon>
        <taxon>Hypocreales</taxon>
        <taxon>Nectriaceae</taxon>
        <taxon>Fusarium</taxon>
        <taxon>Fusarium decemcellulare species complex</taxon>
    </lineage>
</organism>
<name>A0ACC1S737_9HYPO</name>
<evidence type="ECO:0000313" key="1">
    <source>
        <dbReference type="EMBL" id="KAJ3533461.1"/>
    </source>
</evidence>
<sequence length="519" mass="60629">MALTQFHLFRQLPLELRQEIYLLATPPRIVHVQEGKRDEDDYEGEYEDEGEYEGEYEDEYEDEYEKFADKLRTNPVHIKLDKSLIHFAFNWRRHVPRRDAQSTLEYFGFTSTKQRYQPWKASASAPEIPLHWLSERPDLAWEFTRESHLYSSAPIPALLHTWSESRTVLRSQGYELTFRTRSTGPRTWFNFKRDTLFLRHDSAGSDGNHGVLTGGPWDVGQFDPGDMQRVQRLALDRSTQSLYDVFSSSNTTHYFFNSELSSLLRLFGGIKELLLIEWMQELLDDWFQLGSYAFKYVPLFGPAPDPNRKQAKDTTQKLWYAVDVAEVDAAMRPFNDYPFYRGQMISVGEEGRLLTAFKAKNGNADYFEETQLALENRLAQFRDRTLTEEAAHWKIPKVRAVHVLSRSGHLILSRERQRVMQDLRKLQQEWKAVLKSKNQRHAARAQNLTAAACSSSSQWDNDESFETEDERAFAEAHWPERQHHGCSCGQFNDDDMATTQRKWWIQEGPVPAMGDLLFE</sequence>
<protein>
    <submittedName>
        <fullName evidence="1">Uncharacterized protein</fullName>
    </submittedName>
</protein>